<proteinExistence type="predicted"/>
<dbReference type="Pfam" id="PF01042">
    <property type="entry name" value="Ribonuc_L-PSP"/>
    <property type="match status" value="1"/>
</dbReference>
<protein>
    <submittedName>
        <fullName evidence="1">RidA family protein</fullName>
        <ecNumber evidence="1">3.5.-.-</ecNumber>
    </submittedName>
</protein>
<evidence type="ECO:0000313" key="2">
    <source>
        <dbReference type="Proteomes" id="UP001614391"/>
    </source>
</evidence>
<reference evidence="1 2" key="1">
    <citation type="submission" date="2024-10" db="EMBL/GenBank/DDBJ databases">
        <title>The Natural Products Discovery Center: Release of the First 8490 Sequenced Strains for Exploring Actinobacteria Biosynthetic Diversity.</title>
        <authorList>
            <person name="Kalkreuter E."/>
            <person name="Kautsar S.A."/>
            <person name="Yang D."/>
            <person name="Bader C.D."/>
            <person name="Teijaro C.N."/>
            <person name="Fluegel L."/>
            <person name="Davis C.M."/>
            <person name="Simpson J.R."/>
            <person name="Lauterbach L."/>
            <person name="Steele A.D."/>
            <person name="Gui C."/>
            <person name="Meng S."/>
            <person name="Li G."/>
            <person name="Viehrig K."/>
            <person name="Ye F."/>
            <person name="Su P."/>
            <person name="Kiefer A.F."/>
            <person name="Nichols A."/>
            <person name="Cepeda A.J."/>
            <person name="Yan W."/>
            <person name="Fan B."/>
            <person name="Jiang Y."/>
            <person name="Adhikari A."/>
            <person name="Zheng C.-J."/>
            <person name="Schuster L."/>
            <person name="Cowan T.M."/>
            <person name="Smanski M.J."/>
            <person name="Chevrette M.G."/>
            <person name="De Carvalho L.P.S."/>
            <person name="Shen B."/>
        </authorList>
    </citation>
    <scope>NUCLEOTIDE SEQUENCE [LARGE SCALE GENOMIC DNA]</scope>
    <source>
        <strain evidence="1 2">NPDC053346</strain>
    </source>
</reference>
<dbReference type="GO" id="GO:0016787">
    <property type="term" value="F:hydrolase activity"/>
    <property type="evidence" value="ECO:0007669"/>
    <property type="project" value="UniProtKB-KW"/>
</dbReference>
<dbReference type="Gene3D" id="3.30.1330.40">
    <property type="entry name" value="RutC-like"/>
    <property type="match status" value="1"/>
</dbReference>
<dbReference type="InterPro" id="IPR035959">
    <property type="entry name" value="RutC-like_sf"/>
</dbReference>
<organism evidence="1 2">
    <name type="scientific">Streptomyces bikiniensis</name>
    <dbReference type="NCBI Taxonomy" id="1896"/>
    <lineage>
        <taxon>Bacteria</taxon>
        <taxon>Bacillati</taxon>
        <taxon>Actinomycetota</taxon>
        <taxon>Actinomycetes</taxon>
        <taxon>Kitasatosporales</taxon>
        <taxon>Streptomycetaceae</taxon>
        <taxon>Streptomyces</taxon>
    </lineage>
</organism>
<dbReference type="RefSeq" id="WP_399618040.1">
    <property type="nucleotide sequence ID" value="NZ_JBITYT010000010.1"/>
</dbReference>
<gene>
    <name evidence="1" type="ORF">ACIGW0_22240</name>
</gene>
<name>A0ABW8CWY0_STRBI</name>
<evidence type="ECO:0000313" key="1">
    <source>
        <dbReference type="EMBL" id="MFI9122094.1"/>
    </source>
</evidence>
<dbReference type="PANTHER" id="PTHR43857:SF1">
    <property type="entry name" value="YJGH FAMILY PROTEIN"/>
    <property type="match status" value="1"/>
</dbReference>
<comment type="caution">
    <text evidence="1">The sequence shown here is derived from an EMBL/GenBank/DDBJ whole genome shotgun (WGS) entry which is preliminary data.</text>
</comment>
<dbReference type="EC" id="3.5.-.-" evidence="1"/>
<keyword evidence="2" id="KW-1185">Reference proteome</keyword>
<dbReference type="CDD" id="cd00448">
    <property type="entry name" value="YjgF_YER057c_UK114_family"/>
    <property type="match status" value="1"/>
</dbReference>
<dbReference type="PANTHER" id="PTHR43857">
    <property type="entry name" value="BLR7761 PROTEIN"/>
    <property type="match status" value="1"/>
</dbReference>
<sequence>MERTAVNPVTWSQEMGFNQGEVVSGHTRTLYISGQTAMSPEGKPEHDGDMAAQLALSVDNLEAVLAGAGMTLANLVRLNVHTTDVDLLFPHYGVLAARLGAAGVAPTTTMLGVTRLAIPGQLVELEGTAVA</sequence>
<dbReference type="EMBL" id="JBITYT010000010">
    <property type="protein sequence ID" value="MFI9122094.1"/>
    <property type="molecule type" value="Genomic_DNA"/>
</dbReference>
<dbReference type="InterPro" id="IPR006175">
    <property type="entry name" value="YjgF/YER057c/UK114"/>
</dbReference>
<dbReference type="Proteomes" id="UP001614391">
    <property type="component" value="Unassembled WGS sequence"/>
</dbReference>
<accession>A0ABW8CWY0</accession>
<keyword evidence="1" id="KW-0378">Hydrolase</keyword>
<dbReference type="SUPFAM" id="SSF55298">
    <property type="entry name" value="YjgF-like"/>
    <property type="match status" value="1"/>
</dbReference>